<dbReference type="Proteomes" id="UP000230973">
    <property type="component" value="Unassembled WGS sequence"/>
</dbReference>
<protein>
    <submittedName>
        <fullName evidence="2">Uncharacterized protein</fullName>
    </submittedName>
</protein>
<keyword evidence="1" id="KW-0812">Transmembrane</keyword>
<gene>
    <name evidence="2" type="ORF">COY93_02465</name>
</gene>
<reference evidence="3" key="1">
    <citation type="submission" date="2017-09" db="EMBL/GenBank/DDBJ databases">
        <title>Depth-based differentiation of microbial function through sediment-hosted aquifers and enrichment of novel symbionts in the deep terrestrial subsurface.</title>
        <authorList>
            <person name="Probst A.J."/>
            <person name="Ladd B."/>
            <person name="Jarett J.K."/>
            <person name="Geller-Mcgrath D.E."/>
            <person name="Sieber C.M.K."/>
            <person name="Emerson J.B."/>
            <person name="Anantharaman K."/>
            <person name="Thomas B.C."/>
            <person name="Malmstrom R."/>
            <person name="Stieglmeier M."/>
            <person name="Klingl A."/>
            <person name="Woyke T."/>
            <person name="Ryan C.M."/>
            <person name="Banfield J.F."/>
        </authorList>
    </citation>
    <scope>NUCLEOTIDE SEQUENCE [LARGE SCALE GENOMIC DNA]</scope>
</reference>
<keyword evidence="1" id="KW-1133">Transmembrane helix</keyword>
<evidence type="ECO:0000313" key="3">
    <source>
        <dbReference type="Proteomes" id="UP000230973"/>
    </source>
</evidence>
<dbReference type="EMBL" id="PFLC01000029">
    <property type="protein sequence ID" value="PIY62719.1"/>
    <property type="molecule type" value="Genomic_DNA"/>
</dbReference>
<proteinExistence type="predicted"/>
<organism evidence="2 3">
    <name type="scientific">Candidatus Uhrbacteria bacterium CG_4_10_14_0_8_um_filter_58_22</name>
    <dbReference type="NCBI Taxonomy" id="1975029"/>
    <lineage>
        <taxon>Bacteria</taxon>
        <taxon>Candidatus Uhriibacteriota</taxon>
    </lineage>
</organism>
<sequence length="68" mass="7418">MIIFLVLILLNLSLGAFCAQYVVESWAPYAVGHPIDVPFFPHAMVIGLFLGELTIPAAVITFVIMSIL</sequence>
<dbReference type="AlphaFoldDB" id="A0A2M7QBC8"/>
<name>A0A2M7QBC8_9BACT</name>
<accession>A0A2M7QBC8</accession>
<evidence type="ECO:0000256" key="1">
    <source>
        <dbReference type="SAM" id="Phobius"/>
    </source>
</evidence>
<keyword evidence="1" id="KW-0472">Membrane</keyword>
<feature type="transmembrane region" description="Helical" evidence="1">
    <location>
        <begin position="42"/>
        <end position="65"/>
    </location>
</feature>
<evidence type="ECO:0000313" key="2">
    <source>
        <dbReference type="EMBL" id="PIY62719.1"/>
    </source>
</evidence>
<comment type="caution">
    <text evidence="2">The sequence shown here is derived from an EMBL/GenBank/DDBJ whole genome shotgun (WGS) entry which is preliminary data.</text>
</comment>